<dbReference type="Proteomes" id="UP000289886">
    <property type="component" value="Unassembled WGS sequence"/>
</dbReference>
<organism evidence="1 2">
    <name type="scientific">Acipenser ruthenus</name>
    <name type="common">Sterlet sturgeon</name>
    <dbReference type="NCBI Taxonomy" id="7906"/>
    <lineage>
        <taxon>Eukaryota</taxon>
        <taxon>Metazoa</taxon>
        <taxon>Chordata</taxon>
        <taxon>Craniata</taxon>
        <taxon>Vertebrata</taxon>
        <taxon>Euteleostomi</taxon>
        <taxon>Actinopterygii</taxon>
        <taxon>Chondrostei</taxon>
        <taxon>Acipenseriformes</taxon>
        <taxon>Acipenseridae</taxon>
        <taxon>Acipenser</taxon>
    </lineage>
</organism>
<dbReference type="AlphaFoldDB" id="A0A444UBR9"/>
<comment type="caution">
    <text evidence="1">The sequence shown here is derived from an EMBL/GenBank/DDBJ whole genome shotgun (WGS) entry which is preliminary data.</text>
</comment>
<evidence type="ECO:0000313" key="1">
    <source>
        <dbReference type="EMBL" id="RXM32588.1"/>
    </source>
</evidence>
<sequence length="121" mass="12710">MCIEYVAPLPGCSCNITAHCDPAVSLCTSQSPDSDKFNFKSLDSLSSGMQLTTVASDETMLICPELDQAAPGLGPSQPLVMMGPSGLYSSIRFPSLPEHLETSAGLAEIQRHVSDPLLPGS</sequence>
<accession>A0A444UBR9</accession>
<evidence type="ECO:0000313" key="2">
    <source>
        <dbReference type="Proteomes" id="UP000289886"/>
    </source>
</evidence>
<protein>
    <submittedName>
        <fullName evidence="1">Potassium voltage-gated channel subfamily H member 7</fullName>
    </submittedName>
</protein>
<reference evidence="1 2" key="1">
    <citation type="submission" date="2019-01" db="EMBL/GenBank/DDBJ databases">
        <title>Draft Genome and Complete Hox-Cluster Characterization of the Sterlet Sturgeon (Acipenser ruthenus).</title>
        <authorList>
            <person name="Wei Q."/>
        </authorList>
    </citation>
    <scope>NUCLEOTIDE SEQUENCE [LARGE SCALE GENOMIC DNA]</scope>
    <source>
        <strain evidence="1">WHYD16114868_AA</strain>
        <tissue evidence="1">Blood</tissue>
    </source>
</reference>
<dbReference type="EMBL" id="SCEB01214891">
    <property type="protein sequence ID" value="RXM32588.1"/>
    <property type="molecule type" value="Genomic_DNA"/>
</dbReference>
<proteinExistence type="predicted"/>
<keyword evidence="2" id="KW-1185">Reference proteome</keyword>
<name>A0A444UBR9_ACIRT</name>
<gene>
    <name evidence="1" type="ORF">EOD39_6111</name>
</gene>